<feature type="transmembrane region" description="Helical" evidence="2">
    <location>
        <begin position="65"/>
        <end position="85"/>
    </location>
</feature>
<dbReference type="EMBL" id="CP073721">
    <property type="protein sequence ID" value="UWZ35009.1"/>
    <property type="molecule type" value="Genomic_DNA"/>
</dbReference>
<feature type="compositionally biased region" description="Low complexity" evidence="1">
    <location>
        <begin position="48"/>
        <end position="57"/>
    </location>
</feature>
<feature type="region of interest" description="Disordered" evidence="1">
    <location>
        <begin position="86"/>
        <end position="147"/>
    </location>
</feature>
<evidence type="ECO:0000256" key="2">
    <source>
        <dbReference type="SAM" id="Phobius"/>
    </source>
</evidence>
<sequence length="282" mass="28046">MSDSPLDGGSGWPTSAYAVVPRQPTAPEPETVPGPVAEDTKPAEEPARGAPSAGRPGRPARKGRVVALVVGLIVLVIAAAGGVLATRGSSTTRDGGTTNPSHAPAVVTTPTANGVSGVSVGPDRSGGSTGVPSLDPSGSAGPGGVVVGPIPEGGTDVLRVGTVRLTVLLGQPDEAFDFDTGTKSATGGDVTAAAVGLSAGAGAQLAVWTAPEIPSFAGCAALPAEQWVNQVVLAVLVPGSRVCVYTNEARYAWFTPRGADLVVAGQIYSTYLDFTVFKKPGD</sequence>
<accession>A0ABY5Z3G7</accession>
<feature type="region of interest" description="Disordered" evidence="1">
    <location>
        <begin position="1"/>
        <end position="59"/>
    </location>
</feature>
<keyword evidence="2" id="KW-1133">Transmembrane helix</keyword>
<evidence type="ECO:0000256" key="1">
    <source>
        <dbReference type="SAM" id="MobiDB-lite"/>
    </source>
</evidence>
<proteinExistence type="predicted"/>
<reference evidence="3" key="1">
    <citation type="submission" date="2021-04" db="EMBL/GenBank/DDBJ databases">
        <title>Biosynthetic gene clusters of Dactylosporangioum roseum.</title>
        <authorList>
            <person name="Hartkoorn R.C."/>
            <person name="Beaudoing E."/>
            <person name="Hot D."/>
            <person name="Moureu S."/>
        </authorList>
    </citation>
    <scope>NUCLEOTIDE SEQUENCE</scope>
    <source>
        <strain evidence="3">NRRL B-16295</strain>
    </source>
</reference>
<evidence type="ECO:0000313" key="3">
    <source>
        <dbReference type="EMBL" id="UWZ35009.1"/>
    </source>
</evidence>
<evidence type="ECO:0000313" key="4">
    <source>
        <dbReference type="Proteomes" id="UP001058271"/>
    </source>
</evidence>
<feature type="compositionally biased region" description="Basic and acidic residues" evidence="1">
    <location>
        <begin position="38"/>
        <end position="47"/>
    </location>
</feature>
<dbReference type="RefSeq" id="WP_260724350.1">
    <property type="nucleotide sequence ID" value="NZ_BAAABS010000082.1"/>
</dbReference>
<name>A0ABY5Z3G7_9ACTN</name>
<keyword evidence="4" id="KW-1185">Reference proteome</keyword>
<organism evidence="3 4">
    <name type="scientific">Dactylosporangium roseum</name>
    <dbReference type="NCBI Taxonomy" id="47989"/>
    <lineage>
        <taxon>Bacteria</taxon>
        <taxon>Bacillati</taxon>
        <taxon>Actinomycetota</taxon>
        <taxon>Actinomycetes</taxon>
        <taxon>Micromonosporales</taxon>
        <taxon>Micromonosporaceae</taxon>
        <taxon>Dactylosporangium</taxon>
    </lineage>
</organism>
<dbReference type="Proteomes" id="UP001058271">
    <property type="component" value="Chromosome"/>
</dbReference>
<protein>
    <submittedName>
        <fullName evidence="3">Uncharacterized protein</fullName>
    </submittedName>
</protein>
<keyword evidence="2" id="KW-0472">Membrane</keyword>
<keyword evidence="2" id="KW-0812">Transmembrane</keyword>
<feature type="compositionally biased region" description="Low complexity" evidence="1">
    <location>
        <begin position="86"/>
        <end position="98"/>
    </location>
</feature>
<gene>
    <name evidence="3" type="ORF">Drose_28120</name>
</gene>